<accession>A0ABD0M021</accession>
<feature type="region of interest" description="Disordered" evidence="1">
    <location>
        <begin position="254"/>
        <end position="284"/>
    </location>
</feature>
<dbReference type="EMBL" id="JACVVK020000012">
    <property type="protein sequence ID" value="KAK7505120.1"/>
    <property type="molecule type" value="Genomic_DNA"/>
</dbReference>
<organism evidence="2 3">
    <name type="scientific">Batillaria attramentaria</name>
    <dbReference type="NCBI Taxonomy" id="370345"/>
    <lineage>
        <taxon>Eukaryota</taxon>
        <taxon>Metazoa</taxon>
        <taxon>Spiralia</taxon>
        <taxon>Lophotrochozoa</taxon>
        <taxon>Mollusca</taxon>
        <taxon>Gastropoda</taxon>
        <taxon>Caenogastropoda</taxon>
        <taxon>Sorbeoconcha</taxon>
        <taxon>Cerithioidea</taxon>
        <taxon>Batillariidae</taxon>
        <taxon>Batillaria</taxon>
    </lineage>
</organism>
<feature type="compositionally biased region" description="Basic and acidic residues" evidence="1">
    <location>
        <begin position="1"/>
        <end position="11"/>
    </location>
</feature>
<dbReference type="Proteomes" id="UP001519460">
    <property type="component" value="Unassembled WGS sequence"/>
</dbReference>
<feature type="region of interest" description="Disordered" evidence="1">
    <location>
        <begin position="1"/>
        <end position="20"/>
    </location>
</feature>
<evidence type="ECO:0000313" key="2">
    <source>
        <dbReference type="EMBL" id="KAK7505120.1"/>
    </source>
</evidence>
<comment type="caution">
    <text evidence="2">The sequence shown here is derived from an EMBL/GenBank/DDBJ whole genome shotgun (WGS) entry which is preliminary data.</text>
</comment>
<feature type="region of interest" description="Disordered" evidence="1">
    <location>
        <begin position="132"/>
        <end position="179"/>
    </location>
</feature>
<gene>
    <name evidence="2" type="ORF">BaRGS_00003690</name>
</gene>
<keyword evidence="3" id="KW-1185">Reference proteome</keyword>
<evidence type="ECO:0000256" key="1">
    <source>
        <dbReference type="SAM" id="MobiDB-lite"/>
    </source>
</evidence>
<feature type="region of interest" description="Disordered" evidence="1">
    <location>
        <begin position="86"/>
        <end position="109"/>
    </location>
</feature>
<dbReference type="AlphaFoldDB" id="A0ABD0M021"/>
<name>A0ABD0M021_9CAEN</name>
<feature type="compositionally biased region" description="Basic and acidic residues" evidence="1">
    <location>
        <begin position="88"/>
        <end position="106"/>
    </location>
</feature>
<evidence type="ECO:0000313" key="3">
    <source>
        <dbReference type="Proteomes" id="UP001519460"/>
    </source>
</evidence>
<proteinExistence type="predicted"/>
<sequence>MLSSDRNETRGHTAAISRDMAEAKSYIPALGSGVNTSPTDHGRPANRMEELHHLYPQVFNRLHRRQMLSAEQSPSRSVFNHRMSRVQSHHEGGGDEVCGRGGEEYGAKVASRKSRRKRYFIGEFTGFVEDPLQVPSTDSSSVEIPKPFEDAAGDTGRTRSKHRHWPFNTSVPHHSIVEDEPSAPQYAQSRKFISGLYDESCEPSCADESIATLNYPSNKGQDDEISRLLSYSDSSFDESAAVRLPSVDSALDGTLGDSQDLTEDAGKPADVKYSGRRSSGQWGVQDEKEGEIFLCEMFHCGKN</sequence>
<protein>
    <submittedName>
        <fullName evidence="2">Uncharacterized protein</fullName>
    </submittedName>
</protein>
<reference evidence="2 3" key="1">
    <citation type="journal article" date="2023" name="Sci. Data">
        <title>Genome assembly of the Korean intertidal mud-creeper Batillaria attramentaria.</title>
        <authorList>
            <person name="Patra A.K."/>
            <person name="Ho P.T."/>
            <person name="Jun S."/>
            <person name="Lee S.J."/>
            <person name="Kim Y."/>
            <person name="Won Y.J."/>
        </authorList>
    </citation>
    <scope>NUCLEOTIDE SEQUENCE [LARGE SCALE GENOMIC DNA]</scope>
    <source>
        <strain evidence="2">Wonlab-2016</strain>
    </source>
</reference>